<evidence type="ECO:0000256" key="4">
    <source>
        <dbReference type="ARBA" id="ARBA00023065"/>
    </source>
</evidence>
<dbReference type="SMART" id="SM00237">
    <property type="entry name" value="Calx_beta"/>
    <property type="match status" value="5"/>
</dbReference>
<evidence type="ECO:0000259" key="5">
    <source>
        <dbReference type="SMART" id="SM00237"/>
    </source>
</evidence>
<dbReference type="PANTHER" id="PTHR11878">
    <property type="entry name" value="SODIUM/CALCIUM EXCHANGER"/>
    <property type="match status" value="1"/>
</dbReference>
<feature type="domain" description="Calx-beta" evidence="5">
    <location>
        <begin position="107"/>
        <end position="208"/>
    </location>
</feature>
<comment type="caution">
    <text evidence="6">The sequence shown here is derived from an EMBL/GenBank/DDBJ whole genome shotgun (WGS) entry which is preliminary data.</text>
</comment>
<reference evidence="6" key="1">
    <citation type="submission" date="2021-06" db="EMBL/GenBank/DDBJ databases">
        <title>Paracoccus bacterium XHP0099 sp. nov., isolated from the surface waters of the Yellow Sea.</title>
        <authorList>
            <person name="Xue H."/>
            <person name="Zhang D."/>
        </authorList>
    </citation>
    <scope>NUCLEOTIDE SEQUENCE</scope>
    <source>
        <strain evidence="6">XHP0099</strain>
    </source>
</reference>
<dbReference type="RefSeq" id="WP_216031245.1">
    <property type="nucleotide sequence ID" value="NZ_JAHKNG010000001.1"/>
</dbReference>
<keyword evidence="2" id="KW-0964">Secreted</keyword>
<gene>
    <name evidence="6" type="ORF">KNW02_00260</name>
</gene>
<keyword evidence="3" id="KW-0677">Repeat</keyword>
<feature type="domain" description="Calx-beta" evidence="5">
    <location>
        <begin position="218"/>
        <end position="316"/>
    </location>
</feature>
<evidence type="ECO:0000313" key="7">
    <source>
        <dbReference type="Proteomes" id="UP001166191"/>
    </source>
</evidence>
<evidence type="ECO:0000256" key="1">
    <source>
        <dbReference type="ARBA" id="ARBA00004613"/>
    </source>
</evidence>
<dbReference type="PANTHER" id="PTHR11878:SF65">
    <property type="entry name" value="NA_CA-EXCHANGE PROTEIN, ISOFORM G"/>
    <property type="match status" value="1"/>
</dbReference>
<name>A0ABS6AD95_9RHOB</name>
<feature type="domain" description="Calx-beta" evidence="5">
    <location>
        <begin position="445"/>
        <end position="543"/>
    </location>
</feature>
<dbReference type="InterPro" id="IPR051171">
    <property type="entry name" value="CaCA"/>
</dbReference>
<comment type="subcellular location">
    <subcellularLocation>
        <location evidence="1">Secreted</location>
    </subcellularLocation>
</comment>
<proteinExistence type="predicted"/>
<accession>A0ABS6AD95</accession>
<organism evidence="6 7">
    <name type="scientific">Paracoccus marinaquae</name>
    <dbReference type="NCBI Taxonomy" id="2841926"/>
    <lineage>
        <taxon>Bacteria</taxon>
        <taxon>Pseudomonadati</taxon>
        <taxon>Pseudomonadota</taxon>
        <taxon>Alphaproteobacteria</taxon>
        <taxon>Rhodobacterales</taxon>
        <taxon>Paracoccaceae</taxon>
        <taxon>Paracoccus</taxon>
    </lineage>
</organism>
<feature type="domain" description="Calx-beta" evidence="5">
    <location>
        <begin position="332"/>
        <end position="433"/>
    </location>
</feature>
<dbReference type="PROSITE" id="PS00330">
    <property type="entry name" value="HEMOLYSIN_CALCIUM"/>
    <property type="match status" value="6"/>
</dbReference>
<dbReference type="Pfam" id="PF08548">
    <property type="entry name" value="Peptidase_M10_C"/>
    <property type="match status" value="1"/>
</dbReference>
<feature type="domain" description="Calx-beta" evidence="5">
    <location>
        <begin position="559"/>
        <end position="661"/>
    </location>
</feature>
<sequence length="1178" mass="122793">MPFITIEPASAVEFEYITFQVTLDDAPLDAVTIQYEVLSGTAERNTDVIGGTSPLRGSLTFAPGETTKTIVLRANWETADERDESFFVRLFDPTGASFGENIHSLSTVGWVLDNDGVGLNRAIAISNPIVSEANAGKATFVVSLSQPFATDTTFTFQTHDGTAKAGSDYVAQSGTITFLAGETEQPIEVDLLNDSLAEGTESFSLSITGAHEVTGTTATAQIADDDTSRPVISIDGVAATEYQYLNFTVRLSEPAADAVTVDFNTLSGTAIRGVDFANGGAGTVTFAPGQTTQTIQVRADWESLDELDKSFFVQLSNPVGGTFGENLHSQSAVGWVLDDDGPGLNRAIEVSDIVVNEAAGGKAIFTVSLSEAFDDVRSFDYATFDSSATSANDYIAKTGTVTFQAGQTEAFVEVDLRNDGVAEAGENFGLAIREAHQVKGATGNALIMDDDSTQPIISIESMGAPEYQHPLFTVRLSKPAADAVTVSYRTLSGSAIVGTDLNGYDPLNGTITFAPGQTTQQIWLRSGWESLDELDKNFIVQLYDPVGAGFGGSIRTLSSNGWVLDDDGPGLNRTVAVVGTELREGPGGRVAVFAVELSSQADTDITLRYQTLDGTAKAGQDYDARSGNVTFLAGQTRAEIAVPVRYDLALEGSEQFRLRVIPPFPTELAASAVSSFGTTTILDGTIRGNDAANRLTGTVFADRIEGFGGNDLIRGLGGNDILVGGVGNDQIYGGAGNDALHGQAGNDLLNGEAGRDRLVGGIGNDRYVIDTLDTIVEGANGGIDTVVASFTMTLATHLENLILLGGANLRGNGNAAANQLTGNNGANILDGRVGNDRLAGGGGNDSLFGAAGNDVLIGGAGRDRLVGGIGNDRYVIDTLDVIVEAANGGIDTVEARHTMTLAPVLENLTLLGGASLRGYGNAAANRLTGNAGANILDGRGGNDVLIGGGGRDRLIGGTGNDRYVIDRLDTIVEGVNGGIDTVEARHTMTLGGNLEHLTLLGGANLRGNGNGLANRLTGNAGANILDGRGGNDRLDGGTGNDLLLGGTGNDVLLGGRGTDRLQGDAGLDLLYGGLDGTQRDVFIFRSETDSRAGAARDRIYDFRPGVDDIDLRGIDANRQVGGNQAFDFTGGRAGDHAVWVVKQGANMLVRGDNDSDPFVDFEILVVGVSRLSAGDFLL</sequence>
<dbReference type="InterPro" id="IPR013858">
    <property type="entry name" value="Peptidase_M10B_C"/>
</dbReference>
<dbReference type="EMBL" id="JAHKNG010000001">
    <property type="protein sequence ID" value="MBU3028546.1"/>
    <property type="molecule type" value="Genomic_DNA"/>
</dbReference>
<evidence type="ECO:0000313" key="6">
    <source>
        <dbReference type="EMBL" id="MBU3028546.1"/>
    </source>
</evidence>
<keyword evidence="4" id="KW-0406">Ion transport</keyword>
<dbReference type="InterPro" id="IPR018511">
    <property type="entry name" value="Hemolysin-typ_Ca-bd_CS"/>
</dbReference>
<dbReference type="InterPro" id="IPR001343">
    <property type="entry name" value="Hemolysn_Ca-bd"/>
</dbReference>
<protein>
    <submittedName>
        <fullName evidence="6">M10 family metallopeptidase C-terminal domain-containing protein</fullName>
    </submittedName>
</protein>
<dbReference type="Proteomes" id="UP001166191">
    <property type="component" value="Unassembled WGS sequence"/>
</dbReference>
<dbReference type="Pfam" id="PF00353">
    <property type="entry name" value="HemolysinCabind"/>
    <property type="match status" value="5"/>
</dbReference>
<dbReference type="Pfam" id="PF03160">
    <property type="entry name" value="Calx-beta"/>
    <property type="match status" value="6"/>
</dbReference>
<evidence type="ECO:0000256" key="3">
    <source>
        <dbReference type="ARBA" id="ARBA00022737"/>
    </source>
</evidence>
<keyword evidence="7" id="KW-1185">Reference proteome</keyword>
<keyword evidence="4" id="KW-0813">Transport</keyword>
<dbReference type="InterPro" id="IPR003644">
    <property type="entry name" value="Calx_beta"/>
</dbReference>
<evidence type="ECO:0000256" key="2">
    <source>
        <dbReference type="ARBA" id="ARBA00022525"/>
    </source>
</evidence>